<keyword evidence="9 11" id="KW-0472">Membrane</keyword>
<evidence type="ECO:0000256" key="8">
    <source>
        <dbReference type="ARBA" id="ARBA00022989"/>
    </source>
</evidence>
<comment type="caution">
    <text evidence="14">The sequence shown here is derived from an EMBL/GenBank/DDBJ whole genome shotgun (WGS) entry which is preliminary data.</text>
</comment>
<feature type="transmembrane region" description="Helical" evidence="11">
    <location>
        <begin position="108"/>
        <end position="130"/>
    </location>
</feature>
<keyword evidence="6 12" id="KW-1003">Cell membrane</keyword>
<dbReference type="PANTHER" id="PTHR43744">
    <property type="entry name" value="ABC TRANSPORTER PERMEASE PROTEIN MG189-RELATED-RELATED"/>
    <property type="match status" value="1"/>
</dbReference>
<feature type="transmembrane region" description="Helical" evidence="11">
    <location>
        <begin position="7"/>
        <end position="31"/>
    </location>
</feature>
<keyword evidence="15" id="KW-1185">Reference proteome</keyword>
<keyword evidence="12" id="KW-0997">Cell inner membrane</keyword>
<evidence type="ECO:0000256" key="3">
    <source>
        <dbReference type="ARBA" id="ARBA00011557"/>
    </source>
</evidence>
<proteinExistence type="inferred from homology"/>
<dbReference type="Proteomes" id="UP001198862">
    <property type="component" value="Unassembled WGS sequence"/>
</dbReference>
<evidence type="ECO:0000256" key="10">
    <source>
        <dbReference type="ARBA" id="ARBA00037054"/>
    </source>
</evidence>
<evidence type="ECO:0000256" key="2">
    <source>
        <dbReference type="ARBA" id="ARBA00009306"/>
    </source>
</evidence>
<sequence>MIERTPWLDLVCHILLIAGVVAVCLPLYYALIAATHTLPDVLQVPMPLTPGNELWTNLKTAMARGDLGRQLVNSLIVSVGVTVGKIALSILSAFAITYFRFPFRMTAFWLIFATLMLPIEVRIVPTYAVAAHPLQGLGWLLDQTGLRGPLESLTGWNVEAVVKWSLLDSYAGLILPLMASATATFLFRQLFLTIPEELLEAAKIDGASPMRFLIDVLWPMSRTNVVALTVILFVFGWNQYLWPLLITTEASMTTAVIGLSKQISAAPEAVPKWNTLMAGALLITLPPVMVVVALQRWFVKGLVDSEK</sequence>
<evidence type="ECO:0000256" key="11">
    <source>
        <dbReference type="RuleBase" id="RU363032"/>
    </source>
</evidence>
<feature type="transmembrane region" description="Helical" evidence="11">
    <location>
        <begin position="170"/>
        <end position="191"/>
    </location>
</feature>
<comment type="caution">
    <text evidence="12">Lacks conserved residue(s) required for the propagation of feature annotation.</text>
</comment>
<dbReference type="EMBL" id="JAJISD010000005">
    <property type="protein sequence ID" value="MCC8430021.1"/>
    <property type="molecule type" value="Genomic_DNA"/>
</dbReference>
<evidence type="ECO:0000313" key="15">
    <source>
        <dbReference type="Proteomes" id="UP001198862"/>
    </source>
</evidence>
<dbReference type="SUPFAM" id="SSF161098">
    <property type="entry name" value="MetI-like"/>
    <property type="match status" value="1"/>
</dbReference>
<dbReference type="InterPro" id="IPR035906">
    <property type="entry name" value="MetI-like_sf"/>
</dbReference>
<evidence type="ECO:0000256" key="1">
    <source>
        <dbReference type="ARBA" id="ARBA00004651"/>
    </source>
</evidence>
<evidence type="ECO:0000259" key="13">
    <source>
        <dbReference type="PROSITE" id="PS50928"/>
    </source>
</evidence>
<evidence type="ECO:0000256" key="6">
    <source>
        <dbReference type="ARBA" id="ARBA00022475"/>
    </source>
</evidence>
<dbReference type="PANTHER" id="PTHR43744:SF8">
    <property type="entry name" value="SN-GLYCEROL-3-PHOSPHATE TRANSPORT SYSTEM PERMEASE PROTEIN UGPE"/>
    <property type="match status" value="1"/>
</dbReference>
<evidence type="ECO:0000256" key="4">
    <source>
        <dbReference type="ARBA" id="ARBA00020515"/>
    </source>
</evidence>
<evidence type="ECO:0000313" key="14">
    <source>
        <dbReference type="EMBL" id="MCC8430021.1"/>
    </source>
</evidence>
<keyword evidence="8 11" id="KW-1133">Transmembrane helix</keyword>
<keyword evidence="7 11" id="KW-0812">Transmembrane</keyword>
<feature type="transmembrane region" description="Helical" evidence="11">
    <location>
        <begin position="75"/>
        <end position="96"/>
    </location>
</feature>
<name>A0ABS8KWS3_9HYPH</name>
<reference evidence="14 15" key="1">
    <citation type="submission" date="2021-11" db="EMBL/GenBank/DDBJ databases">
        <authorList>
            <person name="Lee D.-H."/>
            <person name="Kim S.-B."/>
        </authorList>
    </citation>
    <scope>NUCLEOTIDE SEQUENCE [LARGE SCALE GENOMIC DNA]</scope>
    <source>
        <strain evidence="14 15">KCTC 52223</strain>
    </source>
</reference>
<comment type="similarity">
    <text evidence="2 11">Belongs to the binding-protein-dependent transport system permease family.</text>
</comment>
<accession>A0ABS8KWS3</accession>
<dbReference type="Pfam" id="PF00528">
    <property type="entry name" value="BPD_transp_1"/>
    <property type="match status" value="1"/>
</dbReference>
<comment type="function">
    <text evidence="10 12">Part of the ABC transporter complex UgpBAEC involved in sn-glycerol-3-phosphate (G3P) import. Probably responsible for the translocation of the substrate across the membrane.</text>
</comment>
<protein>
    <recommendedName>
        <fullName evidence="4 12">sn-glycerol-3-phosphate transport system permease protein UgpE</fullName>
    </recommendedName>
</protein>
<comment type="subunit">
    <text evidence="3 12">The complex is composed of two ATP-binding proteins (UgpC), two transmembrane proteins (UgpA and UgpE) and a solute-binding protein (UgpB).</text>
</comment>
<organism evidence="14 15">
    <name type="scientific">Reyranella aquatilis</name>
    <dbReference type="NCBI Taxonomy" id="2035356"/>
    <lineage>
        <taxon>Bacteria</taxon>
        <taxon>Pseudomonadati</taxon>
        <taxon>Pseudomonadota</taxon>
        <taxon>Alphaproteobacteria</taxon>
        <taxon>Hyphomicrobiales</taxon>
        <taxon>Reyranellaceae</taxon>
        <taxon>Reyranella</taxon>
    </lineage>
</organism>
<comment type="subcellular location">
    <subcellularLocation>
        <location evidence="12">Cell inner membrane</location>
        <topology evidence="12">Multi-pass membrane protein</topology>
    </subcellularLocation>
    <subcellularLocation>
        <location evidence="1 11">Cell membrane</location>
        <topology evidence="1 11">Multi-pass membrane protein</topology>
    </subcellularLocation>
</comment>
<evidence type="ECO:0000256" key="12">
    <source>
        <dbReference type="RuleBase" id="RU363056"/>
    </source>
</evidence>
<evidence type="ECO:0000256" key="9">
    <source>
        <dbReference type="ARBA" id="ARBA00023136"/>
    </source>
</evidence>
<dbReference type="RefSeq" id="WP_230551211.1">
    <property type="nucleotide sequence ID" value="NZ_JAJISD010000005.1"/>
</dbReference>
<dbReference type="CDD" id="cd06261">
    <property type="entry name" value="TM_PBP2"/>
    <property type="match status" value="1"/>
</dbReference>
<dbReference type="InterPro" id="IPR000515">
    <property type="entry name" value="MetI-like"/>
</dbReference>
<feature type="transmembrane region" description="Helical" evidence="11">
    <location>
        <begin position="280"/>
        <end position="299"/>
    </location>
</feature>
<evidence type="ECO:0000256" key="7">
    <source>
        <dbReference type="ARBA" id="ARBA00022692"/>
    </source>
</evidence>
<dbReference type="Gene3D" id="1.10.3720.10">
    <property type="entry name" value="MetI-like"/>
    <property type="match status" value="1"/>
</dbReference>
<gene>
    <name evidence="12" type="primary">ugpE</name>
    <name evidence="14" type="ORF">LJ725_13655</name>
</gene>
<keyword evidence="5 11" id="KW-0813">Transport</keyword>
<dbReference type="PROSITE" id="PS50928">
    <property type="entry name" value="ABC_TM1"/>
    <property type="match status" value="1"/>
</dbReference>
<feature type="domain" description="ABC transmembrane type-1" evidence="13">
    <location>
        <begin position="71"/>
        <end position="294"/>
    </location>
</feature>
<evidence type="ECO:0000256" key="5">
    <source>
        <dbReference type="ARBA" id="ARBA00022448"/>
    </source>
</evidence>